<dbReference type="RefSeq" id="WP_088522847.1">
    <property type="nucleotide sequence ID" value="NZ_BQIN01000001.1"/>
</dbReference>
<name>A0A7S9LGT5_9PSED</name>
<evidence type="ECO:0000256" key="1">
    <source>
        <dbReference type="SAM" id="MobiDB-lite"/>
    </source>
</evidence>
<dbReference type="Gene3D" id="2.180.10.10">
    <property type="entry name" value="RHS repeat-associated core"/>
    <property type="match status" value="1"/>
</dbReference>
<protein>
    <submittedName>
        <fullName evidence="2">RHS repeat-associated core domain-containing protein</fullName>
    </submittedName>
</protein>
<sequence>MPTFLYSANRRHPVSDTGRQGHRAYSPYGTGNELSEPSLAFCGELRDPLTFSYPLGNGHRHYKPSLMRFHSPDILSPFGNGGLNAYAYCVGDPVNHSDPTGQKPEEYVLPVLSIFTNLMGVFISGLRFRSFHKRINSASQTAVEALQPLIPKPERADWVLSSISALSGTAGLTIGVTRAVDPDSKWQTWALAALTIVSLGTSTYEAWRLAQAKPWRLNVPELVNLPLAERSVSAPDRASGRRRHSADPGSSERMRTQAATIRST</sequence>
<dbReference type="EMBL" id="CP064946">
    <property type="protein sequence ID" value="QPH48797.1"/>
    <property type="molecule type" value="Genomic_DNA"/>
</dbReference>
<dbReference type="Proteomes" id="UP000594430">
    <property type="component" value="Chromosome"/>
</dbReference>
<feature type="region of interest" description="Disordered" evidence="1">
    <location>
        <begin position="1"/>
        <end position="31"/>
    </location>
</feature>
<accession>A0A7S9LGT5</accession>
<gene>
    <name evidence="2" type="ORF">IZU98_20895</name>
</gene>
<dbReference type="AlphaFoldDB" id="A0A7S9LGT5"/>
<feature type="region of interest" description="Disordered" evidence="1">
    <location>
        <begin position="233"/>
        <end position="264"/>
    </location>
</feature>
<dbReference type="SUPFAM" id="SSF56399">
    <property type="entry name" value="ADP-ribosylation"/>
    <property type="match status" value="1"/>
</dbReference>
<dbReference type="NCBIfam" id="TIGR03696">
    <property type="entry name" value="Rhs_assc_core"/>
    <property type="match status" value="1"/>
</dbReference>
<evidence type="ECO:0000313" key="2">
    <source>
        <dbReference type="EMBL" id="QPH48797.1"/>
    </source>
</evidence>
<evidence type="ECO:0000313" key="3">
    <source>
        <dbReference type="Proteomes" id="UP000594430"/>
    </source>
</evidence>
<reference evidence="2 3" key="1">
    <citation type="submission" date="2020-11" db="EMBL/GenBank/DDBJ databases">
        <title>Pseudomonas fulva producing VIM-24.</title>
        <authorList>
            <person name="Liu S."/>
        </authorList>
    </citation>
    <scope>NUCLEOTIDE SEQUENCE [LARGE SCALE GENOMIC DNA]</scope>
    <source>
        <strain evidence="2 3">ZDHY414</strain>
    </source>
</reference>
<dbReference type="InterPro" id="IPR022385">
    <property type="entry name" value="Rhs_assc_core"/>
</dbReference>
<organism evidence="2 3">
    <name type="scientific">Pseudomonas fulva</name>
    <dbReference type="NCBI Taxonomy" id="47880"/>
    <lineage>
        <taxon>Bacteria</taxon>
        <taxon>Pseudomonadati</taxon>
        <taxon>Pseudomonadota</taxon>
        <taxon>Gammaproteobacteria</taxon>
        <taxon>Pseudomonadales</taxon>
        <taxon>Pseudomonadaceae</taxon>
        <taxon>Pseudomonas</taxon>
    </lineage>
</organism>
<proteinExistence type="predicted"/>